<protein>
    <submittedName>
        <fullName evidence="2">Uncharacterized protein</fullName>
    </submittedName>
</protein>
<evidence type="ECO:0000313" key="3">
    <source>
        <dbReference type="Proteomes" id="UP000192906"/>
    </source>
</evidence>
<dbReference type="AlphaFoldDB" id="A0A1X7C3Z2"/>
<name>A0A1X7C3Z2_9BACT</name>
<evidence type="ECO:0000256" key="1">
    <source>
        <dbReference type="SAM" id="Phobius"/>
    </source>
</evidence>
<keyword evidence="1" id="KW-0472">Membrane</keyword>
<organism evidence="2 3">
    <name type="scientific">Desulfovibrio gilichinskyi</name>
    <dbReference type="NCBI Taxonomy" id="1519643"/>
    <lineage>
        <taxon>Bacteria</taxon>
        <taxon>Pseudomonadati</taxon>
        <taxon>Thermodesulfobacteriota</taxon>
        <taxon>Desulfovibrionia</taxon>
        <taxon>Desulfovibrionales</taxon>
        <taxon>Desulfovibrionaceae</taxon>
        <taxon>Desulfovibrio</taxon>
    </lineage>
</organism>
<accession>A0A1X7C3Z2</accession>
<reference evidence="3" key="1">
    <citation type="submission" date="2017-04" db="EMBL/GenBank/DDBJ databases">
        <authorList>
            <person name="Varghese N."/>
            <person name="Submissions S."/>
        </authorList>
    </citation>
    <scope>NUCLEOTIDE SEQUENCE [LARGE SCALE GENOMIC DNA]</scope>
    <source>
        <strain evidence="3">K3S</strain>
    </source>
</reference>
<dbReference type="OrthoDB" id="5471817at2"/>
<keyword evidence="1" id="KW-0812">Transmembrane</keyword>
<feature type="transmembrane region" description="Helical" evidence="1">
    <location>
        <begin position="6"/>
        <end position="27"/>
    </location>
</feature>
<dbReference type="Proteomes" id="UP000192906">
    <property type="component" value="Unassembled WGS sequence"/>
</dbReference>
<dbReference type="EMBL" id="FWZU01000001">
    <property type="protein sequence ID" value="SME89514.1"/>
    <property type="molecule type" value="Genomic_DNA"/>
</dbReference>
<evidence type="ECO:0000313" key="2">
    <source>
        <dbReference type="EMBL" id="SME89514.1"/>
    </source>
</evidence>
<gene>
    <name evidence="2" type="ORF">SAMN06295933_0314</name>
</gene>
<keyword evidence="3" id="KW-1185">Reference proteome</keyword>
<keyword evidence="1" id="KW-1133">Transmembrane helix</keyword>
<dbReference type="RefSeq" id="WP_085097311.1">
    <property type="nucleotide sequence ID" value="NZ_FWZU01000001.1"/>
</dbReference>
<proteinExistence type="predicted"/>
<sequence>MKNFKLPIIIFAIVFVISTAALIFFINRDSGKNITDKVDAPSWIHENGSSGRLPITAKVVTPPVSAELNATANNTGSASIAEKNSITGSQNATKSATSDLAEKATQIKDSIITNVFLENLAGYVADNYQPANSLPYTPAQGYSSASFKGINTYFGLNLMGLMPEADNIISARKSIWENILSQGMLLKAYENYQESFLDLIEEKGITAEKKFALEGGGSEIRSLTAKERAEMFSVSAAPLRHAAAVLTSIAENPDIIQAMDGYIKAEKRVESANAIFQGELAKSNNSQTVVAKNKASHAGEILKDAITVREKIKNGISSKIKSFCKGPCDTPEDSFYIAKWVFRRVKANQNRIESILSGSKLLSKLANQMEARAEAIKNNM</sequence>